<dbReference type="NCBIfam" id="TIGR02385">
    <property type="entry name" value="RelE_StbE"/>
    <property type="match status" value="1"/>
</dbReference>
<name>A0ABT9JUH9_9PROT</name>
<evidence type="ECO:0000313" key="4">
    <source>
        <dbReference type="Proteomes" id="UP001225906"/>
    </source>
</evidence>
<evidence type="ECO:0000256" key="2">
    <source>
        <dbReference type="ARBA" id="ARBA00022649"/>
    </source>
</evidence>
<reference evidence="4" key="1">
    <citation type="journal article" date="2019" name="Int. J. Syst. Evol. Microbiol.">
        <title>The Global Catalogue of Microorganisms (GCM) 10K type strain sequencing project: providing services to taxonomists for standard genome sequencing and annotation.</title>
        <authorList>
            <consortium name="The Broad Institute Genomics Platform"/>
            <consortium name="The Broad Institute Genome Sequencing Center for Infectious Disease"/>
            <person name="Wu L."/>
            <person name="Ma J."/>
        </authorList>
    </citation>
    <scope>NUCLEOTIDE SEQUENCE [LARGE SCALE GENOMIC DNA]</scope>
    <source>
        <strain evidence="4">VKM B-3159</strain>
    </source>
</reference>
<comment type="similarity">
    <text evidence="1">Belongs to the RelE toxin family.</text>
</comment>
<evidence type="ECO:0000256" key="1">
    <source>
        <dbReference type="ARBA" id="ARBA00006226"/>
    </source>
</evidence>
<organism evidence="3 4">
    <name type="scientific">Methylophilus aquaticus</name>
    <dbReference type="NCBI Taxonomy" id="1971610"/>
    <lineage>
        <taxon>Bacteria</taxon>
        <taxon>Pseudomonadati</taxon>
        <taxon>Pseudomonadota</taxon>
        <taxon>Betaproteobacteria</taxon>
        <taxon>Nitrosomonadales</taxon>
        <taxon>Methylophilaceae</taxon>
        <taxon>Methylophilus</taxon>
    </lineage>
</organism>
<dbReference type="EMBL" id="JAVCAP010000021">
    <property type="protein sequence ID" value="MDP8568245.1"/>
    <property type="molecule type" value="Genomic_DNA"/>
</dbReference>
<evidence type="ECO:0000313" key="3">
    <source>
        <dbReference type="EMBL" id="MDP8568245.1"/>
    </source>
</evidence>
<dbReference type="Gene3D" id="3.30.2310.20">
    <property type="entry name" value="RelE-like"/>
    <property type="match status" value="1"/>
</dbReference>
<protein>
    <submittedName>
        <fullName evidence="3">Type II toxin-antitoxin system RelE/ParE family toxin</fullName>
    </submittedName>
</protein>
<accession>A0ABT9JUH9</accession>
<dbReference type="InterPro" id="IPR007712">
    <property type="entry name" value="RelE/ParE_toxin"/>
</dbReference>
<dbReference type="Pfam" id="PF05016">
    <property type="entry name" value="ParE_toxin"/>
    <property type="match status" value="1"/>
</dbReference>
<comment type="caution">
    <text evidence="3">The sequence shown here is derived from an EMBL/GenBank/DDBJ whole genome shotgun (WGS) entry which is preliminary data.</text>
</comment>
<keyword evidence="2" id="KW-1277">Toxin-antitoxin system</keyword>
<proteinExistence type="inferred from homology"/>
<keyword evidence="4" id="KW-1185">Reference proteome</keyword>
<dbReference type="Proteomes" id="UP001225906">
    <property type="component" value="Unassembled WGS sequence"/>
</dbReference>
<sequence length="99" mass="11173">MQIVWLNKALQNLDDIAAYIAQDNPTAASQVVALIIAQINQLATQPAIGRPGRVMGTRELVISNSHYLVPYRIKNNRVEILRVFHTSQQPPEKWELPTD</sequence>
<dbReference type="RefSeq" id="WP_306389968.1">
    <property type="nucleotide sequence ID" value="NZ_JAVCAP010000021.1"/>
</dbReference>
<gene>
    <name evidence="3" type="ORF">Q9291_10335</name>
</gene>
<dbReference type="PANTHER" id="PTHR33755">
    <property type="entry name" value="TOXIN PARE1-RELATED"/>
    <property type="match status" value="1"/>
</dbReference>
<dbReference type="InterPro" id="IPR051803">
    <property type="entry name" value="TA_system_RelE-like_toxin"/>
</dbReference>
<dbReference type="InterPro" id="IPR035093">
    <property type="entry name" value="RelE/ParE_toxin_dom_sf"/>
</dbReference>